<dbReference type="Gene3D" id="3.10.450.620">
    <property type="entry name" value="JHP933, nucleotidyltransferase-like core domain"/>
    <property type="match status" value="1"/>
</dbReference>
<sequence>MYTMLTQVQAQQFAQEQQTIVDNILKEHYQIYILDQLYKSNFADSLVFKGGTALRLIYNSVRFSEDLDFSLIQNIKYNDFKKTIEQIINKFPESKIQDIYDKYNTLYAKIVFQVDFKPIPIGIKIEINKNRGKIDFKHTVGLSKSLFNNIEVVSKVFTLDAILKDKMEILSEGVRRQPRDLFDTWYINQKLNSDFEILEKYKYSKKELMDGLNPLLPKKYQKTMDLFKI</sequence>
<gene>
    <name evidence="1" type="ORF">COS53_00330</name>
</gene>
<dbReference type="Pfam" id="PF08843">
    <property type="entry name" value="AbiEii"/>
    <property type="match status" value="1"/>
</dbReference>
<protein>
    <recommendedName>
        <fullName evidence="3">Nucleotidyl transferase AbiEii/AbiGii toxin family protein</fullName>
    </recommendedName>
</protein>
<dbReference type="InterPro" id="IPR014942">
    <property type="entry name" value="AbiEii"/>
</dbReference>
<dbReference type="Proteomes" id="UP000229191">
    <property type="component" value="Unassembled WGS sequence"/>
</dbReference>
<evidence type="ECO:0000313" key="1">
    <source>
        <dbReference type="EMBL" id="PIV07831.1"/>
    </source>
</evidence>
<reference evidence="2" key="1">
    <citation type="submission" date="2017-09" db="EMBL/GenBank/DDBJ databases">
        <title>Depth-based differentiation of microbial function through sediment-hosted aquifers and enrichment of novel symbionts in the deep terrestrial subsurface.</title>
        <authorList>
            <person name="Probst A.J."/>
            <person name="Ladd B."/>
            <person name="Jarett J.K."/>
            <person name="Geller-Mcgrath D.E."/>
            <person name="Sieber C.M.K."/>
            <person name="Emerson J.B."/>
            <person name="Anantharaman K."/>
            <person name="Thomas B.C."/>
            <person name="Malmstrom R."/>
            <person name="Stieglmeier M."/>
            <person name="Klingl A."/>
            <person name="Woyke T."/>
            <person name="Ryan C.M."/>
            <person name="Banfield J.F."/>
        </authorList>
    </citation>
    <scope>NUCLEOTIDE SEQUENCE [LARGE SCALE GENOMIC DNA]</scope>
</reference>
<proteinExistence type="predicted"/>
<accession>A0A2M7BQS3</accession>
<evidence type="ECO:0008006" key="3">
    <source>
        <dbReference type="Google" id="ProtNLM"/>
    </source>
</evidence>
<evidence type="ECO:0000313" key="2">
    <source>
        <dbReference type="Proteomes" id="UP000229191"/>
    </source>
</evidence>
<name>A0A2M7BQS3_9BACT</name>
<dbReference type="EMBL" id="PEVB01000012">
    <property type="protein sequence ID" value="PIV07831.1"/>
    <property type="molecule type" value="Genomic_DNA"/>
</dbReference>
<organism evidence="1 2">
    <name type="scientific">Candidatus Shapirobacteria bacterium CG03_land_8_20_14_0_80_35_14</name>
    <dbReference type="NCBI Taxonomy" id="1974878"/>
    <lineage>
        <taxon>Bacteria</taxon>
        <taxon>Candidatus Shapironibacteriota</taxon>
    </lineage>
</organism>
<comment type="caution">
    <text evidence="1">The sequence shown here is derived from an EMBL/GenBank/DDBJ whole genome shotgun (WGS) entry which is preliminary data.</text>
</comment>
<dbReference type="AlphaFoldDB" id="A0A2M7BQS3"/>